<dbReference type="InterPro" id="IPR022189">
    <property type="entry name" value="SMTN"/>
</dbReference>
<dbReference type="Proteomes" id="UP001158576">
    <property type="component" value="Chromosome 2"/>
</dbReference>
<dbReference type="Pfam" id="PF12510">
    <property type="entry name" value="Smoothelin"/>
    <property type="match status" value="1"/>
</dbReference>
<evidence type="ECO:0000313" key="4">
    <source>
        <dbReference type="Proteomes" id="UP001158576"/>
    </source>
</evidence>
<evidence type="ECO:0000313" key="3">
    <source>
        <dbReference type="EMBL" id="CAG5113507.1"/>
    </source>
</evidence>
<feature type="compositionally biased region" description="Polar residues" evidence="1">
    <location>
        <begin position="172"/>
        <end position="181"/>
    </location>
</feature>
<gene>
    <name evidence="3" type="ORF">OKIOD_LOCUS16376</name>
</gene>
<proteinExistence type="predicted"/>
<accession>A0ABN7TA77</accession>
<name>A0ABN7TA77_OIKDI</name>
<feature type="domain" description="Smoothelin" evidence="2">
    <location>
        <begin position="125"/>
        <end position="161"/>
    </location>
</feature>
<dbReference type="EMBL" id="OU015567">
    <property type="protein sequence ID" value="CAG5113507.1"/>
    <property type="molecule type" value="Genomic_DNA"/>
</dbReference>
<sequence length="315" mass="34852">MSKLQQVLTDREKQPRPTSMIAMSDAESGTDSRPPKANGTPDRSRKAPVLAKLKMQSSTSNDRDHQPKTEPVLTNHKKIESSQPVVVKPEVTKNDLDRISDTFNSQLSEKDSPSPMTVAPRKKTLDEIFDVDELEKMLDEEDDYEARKAIRSRLRSLHKAKTAEIENRQKSKNQPPLNIPTTDDEIVVEKRTRSRARVQRSMSSVASLQSSTASNDRFGDKKTDLGRVSRTPSQASLREDDFGAAESSSSPSPSESSIRARPQTAQPKSSSVSASPKTQVRPSTAKPSSISQTVETAGKQLTNKTKRSEVINTRV</sequence>
<organism evidence="3 4">
    <name type="scientific">Oikopleura dioica</name>
    <name type="common">Tunicate</name>
    <dbReference type="NCBI Taxonomy" id="34765"/>
    <lineage>
        <taxon>Eukaryota</taxon>
        <taxon>Metazoa</taxon>
        <taxon>Chordata</taxon>
        <taxon>Tunicata</taxon>
        <taxon>Appendicularia</taxon>
        <taxon>Copelata</taxon>
        <taxon>Oikopleuridae</taxon>
        <taxon>Oikopleura</taxon>
    </lineage>
</organism>
<feature type="region of interest" description="Disordered" evidence="1">
    <location>
        <begin position="1"/>
        <end position="97"/>
    </location>
</feature>
<feature type="compositionally biased region" description="Polar residues" evidence="1">
    <location>
        <begin position="263"/>
        <end position="303"/>
    </location>
</feature>
<feature type="region of interest" description="Disordered" evidence="1">
    <location>
        <begin position="160"/>
        <end position="315"/>
    </location>
</feature>
<feature type="compositionally biased region" description="Basic and acidic residues" evidence="1">
    <location>
        <begin position="217"/>
        <end position="227"/>
    </location>
</feature>
<feature type="compositionally biased region" description="Low complexity" evidence="1">
    <location>
        <begin position="246"/>
        <end position="257"/>
    </location>
</feature>
<protein>
    <submittedName>
        <fullName evidence="3">Oidioi.mRNA.OKI2018_I69.chr2.g7611.t1.cds</fullName>
    </submittedName>
</protein>
<feature type="compositionally biased region" description="Low complexity" evidence="1">
    <location>
        <begin position="201"/>
        <end position="214"/>
    </location>
</feature>
<reference evidence="3 4" key="1">
    <citation type="submission" date="2021-04" db="EMBL/GenBank/DDBJ databases">
        <authorList>
            <person name="Bliznina A."/>
        </authorList>
    </citation>
    <scope>NUCLEOTIDE SEQUENCE [LARGE SCALE GENOMIC DNA]</scope>
</reference>
<evidence type="ECO:0000259" key="2">
    <source>
        <dbReference type="Pfam" id="PF12510"/>
    </source>
</evidence>
<evidence type="ECO:0000256" key="1">
    <source>
        <dbReference type="SAM" id="MobiDB-lite"/>
    </source>
</evidence>
<keyword evidence="4" id="KW-1185">Reference proteome</keyword>